<organism evidence="6 7">
    <name type="scientific">Aureobasidium namibiae CBS 147.97</name>
    <dbReference type="NCBI Taxonomy" id="1043004"/>
    <lineage>
        <taxon>Eukaryota</taxon>
        <taxon>Fungi</taxon>
        <taxon>Dikarya</taxon>
        <taxon>Ascomycota</taxon>
        <taxon>Pezizomycotina</taxon>
        <taxon>Dothideomycetes</taxon>
        <taxon>Dothideomycetidae</taxon>
        <taxon>Dothideales</taxon>
        <taxon>Saccotheciaceae</taxon>
        <taxon>Aureobasidium</taxon>
    </lineage>
</organism>
<evidence type="ECO:0000256" key="2">
    <source>
        <dbReference type="ARBA" id="ARBA00011353"/>
    </source>
</evidence>
<gene>
    <name evidence="6" type="ORF">M436DRAFT_80981</name>
</gene>
<dbReference type="InterPro" id="IPR023779">
    <property type="entry name" value="Chromodomain_CS"/>
</dbReference>
<feature type="region of interest" description="Disordered" evidence="4">
    <location>
        <begin position="129"/>
        <end position="190"/>
    </location>
</feature>
<evidence type="ECO:0000313" key="7">
    <source>
        <dbReference type="Proteomes" id="UP000027730"/>
    </source>
</evidence>
<evidence type="ECO:0000256" key="4">
    <source>
        <dbReference type="SAM" id="MobiDB-lite"/>
    </source>
</evidence>
<dbReference type="InterPro" id="IPR000953">
    <property type="entry name" value="Chromo/chromo_shadow_dom"/>
</dbReference>
<feature type="compositionally biased region" description="Acidic residues" evidence="4">
    <location>
        <begin position="1"/>
        <end position="21"/>
    </location>
</feature>
<dbReference type="Pfam" id="PF00385">
    <property type="entry name" value="Chromo"/>
    <property type="match status" value="1"/>
</dbReference>
<evidence type="ECO:0000256" key="3">
    <source>
        <dbReference type="ARBA" id="ARBA00023242"/>
    </source>
</evidence>
<accession>A0A074WN45</accession>
<dbReference type="GO" id="GO:0000792">
    <property type="term" value="C:heterochromatin"/>
    <property type="evidence" value="ECO:0007669"/>
    <property type="project" value="UniProtKB-ARBA"/>
</dbReference>
<dbReference type="PANTHER" id="PTHR22812">
    <property type="entry name" value="CHROMOBOX PROTEIN"/>
    <property type="match status" value="1"/>
</dbReference>
<comment type="subunit">
    <text evidence="2">Component of the NuA4 histone acetyltransferase complex.</text>
</comment>
<dbReference type="SMART" id="SM00300">
    <property type="entry name" value="ChSh"/>
    <property type="match status" value="1"/>
</dbReference>
<dbReference type="GO" id="GO:0006338">
    <property type="term" value="P:chromatin remodeling"/>
    <property type="evidence" value="ECO:0007669"/>
    <property type="project" value="UniProtKB-ARBA"/>
</dbReference>
<dbReference type="CDD" id="cd18657">
    <property type="entry name" value="CSD_Swi6"/>
    <property type="match status" value="1"/>
</dbReference>
<feature type="region of interest" description="Disordered" evidence="4">
    <location>
        <begin position="1"/>
        <end position="66"/>
    </location>
</feature>
<sequence length="258" mass="29355">MPPAISDDEDERSDFLSDDETLPPKKPATKRVAAKPKPEPKKEYVDGESHNVKEDDDDDDDEDDADEYVVEKILNHAWDNGKTCLYEVKWLGYEAAEDRTWEPEDNLRVVNTTASGAMDVLNAYWDKIGGKPQAKPKTPAKKGTKRKSLAQHTPEADATSTTKRRGRKSIKTADELEDEKTHALPEGSWEDHVEQIESVEENAGGLLFFVKWVNGHRTQHSSQQCRQKCPQKLIDYYESKLYAKSSKPVRRRRSTNKA</sequence>
<dbReference type="GO" id="GO:0005634">
    <property type="term" value="C:nucleus"/>
    <property type="evidence" value="ECO:0007669"/>
    <property type="project" value="UniProtKB-SubCell"/>
</dbReference>
<evidence type="ECO:0000313" key="6">
    <source>
        <dbReference type="EMBL" id="KEQ74558.1"/>
    </source>
</evidence>
<keyword evidence="3" id="KW-0539">Nucleus</keyword>
<dbReference type="STRING" id="1043004.A0A074WN45"/>
<dbReference type="InterPro" id="IPR016197">
    <property type="entry name" value="Chromo-like_dom_sf"/>
</dbReference>
<dbReference type="PROSITE" id="PS50013">
    <property type="entry name" value="CHROMO_2"/>
    <property type="match status" value="1"/>
</dbReference>
<dbReference type="PROSITE" id="PS00598">
    <property type="entry name" value="CHROMO_1"/>
    <property type="match status" value="1"/>
</dbReference>
<dbReference type="SUPFAM" id="SSF54160">
    <property type="entry name" value="Chromo domain-like"/>
    <property type="match status" value="2"/>
</dbReference>
<dbReference type="OrthoDB" id="433924at2759"/>
<feature type="compositionally biased region" description="Acidic residues" evidence="4">
    <location>
        <begin position="54"/>
        <end position="66"/>
    </location>
</feature>
<dbReference type="HOGENOM" id="CLU_045874_0_0_1"/>
<dbReference type="GeneID" id="25416713"/>
<dbReference type="AlphaFoldDB" id="A0A074WN45"/>
<dbReference type="SMART" id="SM00298">
    <property type="entry name" value="CHROMO"/>
    <property type="match status" value="2"/>
</dbReference>
<dbReference type="Proteomes" id="UP000027730">
    <property type="component" value="Unassembled WGS sequence"/>
</dbReference>
<reference evidence="6 7" key="1">
    <citation type="journal article" date="2014" name="BMC Genomics">
        <title>Genome sequencing of four Aureobasidium pullulans varieties: biotechnological potential, stress tolerance, and description of new species.</title>
        <authorList>
            <person name="Gostin Ar C."/>
            <person name="Ohm R.A."/>
            <person name="Kogej T."/>
            <person name="Sonjak S."/>
            <person name="Turk M."/>
            <person name="Zajc J."/>
            <person name="Zalar P."/>
            <person name="Grube M."/>
            <person name="Sun H."/>
            <person name="Han J."/>
            <person name="Sharma A."/>
            <person name="Chiniquy J."/>
            <person name="Ngan C.Y."/>
            <person name="Lipzen A."/>
            <person name="Barry K."/>
            <person name="Grigoriev I.V."/>
            <person name="Gunde-Cimerman N."/>
        </authorList>
    </citation>
    <scope>NUCLEOTIDE SEQUENCE [LARGE SCALE GENOMIC DNA]</scope>
    <source>
        <strain evidence="6 7">CBS 147.97</strain>
    </source>
</reference>
<dbReference type="InterPro" id="IPR008251">
    <property type="entry name" value="Chromo_shadow_dom"/>
</dbReference>
<feature type="domain" description="Chromo" evidence="5">
    <location>
        <begin position="68"/>
        <end position="136"/>
    </location>
</feature>
<comment type="subcellular location">
    <subcellularLocation>
        <location evidence="1">Nucleus</location>
    </subcellularLocation>
</comment>
<dbReference type="EMBL" id="KL584707">
    <property type="protein sequence ID" value="KEQ74558.1"/>
    <property type="molecule type" value="Genomic_DNA"/>
</dbReference>
<dbReference type="Pfam" id="PF01393">
    <property type="entry name" value="Chromo_shadow"/>
    <property type="match status" value="1"/>
</dbReference>
<protein>
    <recommendedName>
        <fullName evidence="5">Chromo domain-containing protein</fullName>
    </recommendedName>
</protein>
<dbReference type="InterPro" id="IPR051219">
    <property type="entry name" value="Heterochromatin_chromo-domain"/>
</dbReference>
<dbReference type="Gene3D" id="2.40.50.40">
    <property type="match status" value="2"/>
</dbReference>
<name>A0A074WN45_9PEZI</name>
<feature type="compositionally biased region" description="Basic and acidic residues" evidence="4">
    <location>
        <begin position="171"/>
        <end position="190"/>
    </location>
</feature>
<evidence type="ECO:0000259" key="5">
    <source>
        <dbReference type="PROSITE" id="PS50013"/>
    </source>
</evidence>
<dbReference type="RefSeq" id="XP_013428819.1">
    <property type="nucleotide sequence ID" value="XM_013573365.1"/>
</dbReference>
<feature type="compositionally biased region" description="Basic and acidic residues" evidence="4">
    <location>
        <begin position="36"/>
        <end position="53"/>
    </location>
</feature>
<dbReference type="InterPro" id="IPR023780">
    <property type="entry name" value="Chromo_domain"/>
</dbReference>
<feature type="compositionally biased region" description="Basic residues" evidence="4">
    <location>
        <begin position="138"/>
        <end position="149"/>
    </location>
</feature>
<keyword evidence="7" id="KW-1185">Reference proteome</keyword>
<evidence type="ECO:0000256" key="1">
    <source>
        <dbReference type="ARBA" id="ARBA00004123"/>
    </source>
</evidence>
<dbReference type="CDD" id="cd00024">
    <property type="entry name" value="CD_CSD"/>
    <property type="match status" value="1"/>
</dbReference>
<proteinExistence type="predicted"/>